<dbReference type="Gene3D" id="3.40.190.10">
    <property type="entry name" value="Periplasmic binding protein-like II"/>
    <property type="match status" value="2"/>
</dbReference>
<comment type="subunit">
    <text evidence="4">The complex is composed of two ATP-binding proteins (PstB), two transmembrane proteins (PstC and PstA) and a solute-binding protein (PstS).</text>
</comment>
<sequence length="303" mass="32677">MKKYFPLATAFLLFVTISSACTVTEEEVRNLTVNSGNTTVFDPSREITVISRETGSGTRDSFTELLGIEVKDESGNKKDLTTPDSIISNSTSVVMTSVANNRYAIGYISSGSLNDTVKAVKVNGIEPTVENIKNGTYTISRPFNIVTAGNISDLTEDFISFILSSDGQKVIEENRYIPVSGSEKFTNSGLSGKITVAGSSSVAPVMEKLKEAYQRINPDADIEIQLSDSSTGINAVINRTCDIGMASRELKASELEKGLVSTVIAMDGIAVIVNTENPVDNLTTDQIKAIYTGEITRWNEVLN</sequence>
<dbReference type="RefSeq" id="WP_054632661.1">
    <property type="nucleotide sequence ID" value="NZ_CP014672.1"/>
</dbReference>
<evidence type="ECO:0000256" key="3">
    <source>
        <dbReference type="ARBA" id="ARBA00008725"/>
    </source>
</evidence>
<feature type="domain" description="PBP" evidence="10">
    <location>
        <begin position="43"/>
        <end position="165"/>
    </location>
</feature>
<proteinExistence type="inferred from homology"/>
<keyword evidence="8" id="KW-0449">Lipoprotein</keyword>
<dbReference type="AlphaFoldDB" id="A0A1B1YFB5"/>
<evidence type="ECO:0000313" key="11">
    <source>
        <dbReference type="EMBL" id="ANW99456.1"/>
    </source>
</evidence>
<comment type="function">
    <text evidence="1">Part of the ABC transporter complex PstSACB involved in phosphate import.</text>
</comment>
<evidence type="ECO:0000256" key="4">
    <source>
        <dbReference type="ARBA" id="ARBA00011529"/>
    </source>
</evidence>
<feature type="chain" id="PRO_5039618473" evidence="9">
    <location>
        <begin position="21"/>
        <end position="303"/>
    </location>
</feature>
<dbReference type="GO" id="GO:0006817">
    <property type="term" value="P:phosphate ion transport"/>
    <property type="evidence" value="ECO:0007669"/>
    <property type="project" value="UniProtKB-KW"/>
</dbReference>
<dbReference type="InterPro" id="IPR024370">
    <property type="entry name" value="PBP_domain"/>
</dbReference>
<keyword evidence="5" id="KW-0592">Phosphate transport</keyword>
<name>A0A1B1YFB5_THEST</name>
<dbReference type="PANTHER" id="PTHR30570:SF1">
    <property type="entry name" value="PHOSPHATE-BINDING PROTEIN PSTS"/>
    <property type="match status" value="1"/>
</dbReference>
<reference evidence="11 12" key="1">
    <citation type="submission" date="2016-02" db="EMBL/GenBank/DDBJ databases">
        <title>Comparison of Clostridium stercorarium subspecies using comparative genomics and transcriptomics.</title>
        <authorList>
            <person name="Schellenberg J."/>
            <person name="Thallinger G."/>
            <person name="Levin D.B."/>
            <person name="Zhang X."/>
            <person name="Alvare G."/>
            <person name="Fristensky B."/>
            <person name="Sparling R."/>
        </authorList>
    </citation>
    <scope>NUCLEOTIDE SEQUENCE [LARGE SCALE GENOMIC DNA]</scope>
    <source>
        <strain evidence="11 12">DSM 2910</strain>
    </source>
</reference>
<dbReference type="Pfam" id="PF12849">
    <property type="entry name" value="PBP_like_2"/>
    <property type="match status" value="2"/>
</dbReference>
<dbReference type="PANTHER" id="PTHR30570">
    <property type="entry name" value="PERIPLASMIC PHOSPHATE BINDING COMPONENT OF PHOSPHATE ABC TRANSPORTER"/>
    <property type="match status" value="1"/>
</dbReference>
<accession>A0A1B1YFB5</accession>
<dbReference type="OrthoDB" id="9790048at2"/>
<evidence type="ECO:0000256" key="6">
    <source>
        <dbReference type="ARBA" id="ARBA00022729"/>
    </source>
</evidence>
<dbReference type="Proteomes" id="UP000092971">
    <property type="component" value="Chromosome"/>
</dbReference>
<evidence type="ECO:0000259" key="10">
    <source>
        <dbReference type="Pfam" id="PF12849"/>
    </source>
</evidence>
<evidence type="ECO:0000256" key="1">
    <source>
        <dbReference type="ARBA" id="ARBA00002841"/>
    </source>
</evidence>
<comment type="similarity">
    <text evidence="3">Belongs to the PstS family.</text>
</comment>
<keyword evidence="6 9" id="KW-0732">Signal</keyword>
<feature type="signal peptide" evidence="9">
    <location>
        <begin position="1"/>
        <end position="20"/>
    </location>
</feature>
<keyword evidence="5" id="KW-0813">Transport</keyword>
<dbReference type="GO" id="GO:0005886">
    <property type="term" value="C:plasma membrane"/>
    <property type="evidence" value="ECO:0007669"/>
    <property type="project" value="UniProtKB-SubCell"/>
</dbReference>
<gene>
    <name evidence="11" type="ORF">CSTERTH_10675</name>
</gene>
<evidence type="ECO:0000256" key="9">
    <source>
        <dbReference type="SAM" id="SignalP"/>
    </source>
</evidence>
<feature type="domain" description="PBP" evidence="10">
    <location>
        <begin position="190"/>
        <end position="300"/>
    </location>
</feature>
<comment type="subcellular location">
    <subcellularLocation>
        <location evidence="2">Cell membrane</location>
        <topology evidence="2">Lipid-anchor</topology>
    </subcellularLocation>
</comment>
<protein>
    <submittedName>
        <fullName evidence="11">Phosphate ABC transporter substrate-binding protein</fullName>
    </submittedName>
</protein>
<dbReference type="EMBL" id="CP014672">
    <property type="protein sequence ID" value="ANW99456.1"/>
    <property type="molecule type" value="Genomic_DNA"/>
</dbReference>
<dbReference type="InterPro" id="IPR050811">
    <property type="entry name" value="Phosphate_ABC_transporter"/>
</dbReference>
<organism evidence="11 12">
    <name type="scientific">Thermoclostridium stercorarium subsp. thermolacticum DSM 2910</name>
    <dbReference type="NCBI Taxonomy" id="1121336"/>
    <lineage>
        <taxon>Bacteria</taxon>
        <taxon>Bacillati</taxon>
        <taxon>Bacillota</taxon>
        <taxon>Clostridia</taxon>
        <taxon>Eubacteriales</taxon>
        <taxon>Oscillospiraceae</taxon>
        <taxon>Thermoclostridium</taxon>
    </lineage>
</organism>
<evidence type="ECO:0000256" key="7">
    <source>
        <dbReference type="ARBA" id="ARBA00023139"/>
    </source>
</evidence>
<evidence type="ECO:0000256" key="8">
    <source>
        <dbReference type="ARBA" id="ARBA00023288"/>
    </source>
</evidence>
<evidence type="ECO:0000256" key="5">
    <source>
        <dbReference type="ARBA" id="ARBA00022592"/>
    </source>
</evidence>
<dbReference type="SUPFAM" id="SSF53850">
    <property type="entry name" value="Periplasmic binding protein-like II"/>
    <property type="match status" value="2"/>
</dbReference>
<dbReference type="PROSITE" id="PS51257">
    <property type="entry name" value="PROKAR_LIPOPROTEIN"/>
    <property type="match status" value="1"/>
</dbReference>
<keyword evidence="7" id="KW-0564">Palmitate</keyword>
<evidence type="ECO:0000256" key="2">
    <source>
        <dbReference type="ARBA" id="ARBA00004193"/>
    </source>
</evidence>
<evidence type="ECO:0000313" key="12">
    <source>
        <dbReference type="Proteomes" id="UP000092971"/>
    </source>
</evidence>